<dbReference type="GO" id="GO:0008270">
    <property type="term" value="F:zinc ion binding"/>
    <property type="evidence" value="ECO:0007669"/>
    <property type="project" value="UniProtKB-KW"/>
</dbReference>
<keyword evidence="2" id="KW-0479">Metal-binding</keyword>
<feature type="domain" description="BRCT" evidence="10">
    <location>
        <begin position="338"/>
        <end position="408"/>
    </location>
</feature>
<dbReference type="SUPFAM" id="SSF46565">
    <property type="entry name" value="Chaperone J-domain"/>
    <property type="match status" value="1"/>
</dbReference>
<dbReference type="SMART" id="SM00292">
    <property type="entry name" value="BRCT"/>
    <property type="match status" value="1"/>
</dbReference>
<evidence type="ECO:0000256" key="2">
    <source>
        <dbReference type="ARBA" id="ARBA00022723"/>
    </source>
</evidence>
<feature type="compositionally biased region" description="Low complexity" evidence="6">
    <location>
        <begin position="84"/>
        <end position="103"/>
    </location>
</feature>
<dbReference type="SUPFAM" id="SSF52113">
    <property type="entry name" value="BRCT domain"/>
    <property type="match status" value="1"/>
</dbReference>
<dbReference type="InterPro" id="IPR001623">
    <property type="entry name" value="DnaJ_domain"/>
</dbReference>
<dbReference type="SMART" id="SM00271">
    <property type="entry name" value="DnaJ"/>
    <property type="match status" value="1"/>
</dbReference>
<comment type="subcellular location">
    <subcellularLocation>
        <location evidence="1">Nucleus</location>
    </subcellularLocation>
</comment>
<feature type="compositionally biased region" description="Polar residues" evidence="6">
    <location>
        <begin position="269"/>
        <end position="282"/>
    </location>
</feature>
<evidence type="ECO:0000313" key="11">
    <source>
        <dbReference type="EMBL" id="ORY42291.1"/>
    </source>
</evidence>
<evidence type="ECO:0000256" key="3">
    <source>
        <dbReference type="ARBA" id="ARBA00022771"/>
    </source>
</evidence>
<name>A0A1Y2C5I7_9FUNG</name>
<dbReference type="CDD" id="cd06257">
    <property type="entry name" value="DnaJ"/>
    <property type="match status" value="1"/>
</dbReference>
<feature type="region of interest" description="Disordered" evidence="6">
    <location>
        <begin position="268"/>
        <end position="289"/>
    </location>
</feature>
<dbReference type="AlphaFoldDB" id="A0A1Y2C5I7"/>
<dbReference type="Proteomes" id="UP000193642">
    <property type="component" value="Unassembled WGS sequence"/>
</dbReference>
<gene>
    <name evidence="11" type="ORF">BCR33DRAFT_718460</name>
</gene>
<dbReference type="GO" id="GO:0005634">
    <property type="term" value="C:nucleus"/>
    <property type="evidence" value="ECO:0007669"/>
    <property type="project" value="UniProtKB-SubCell"/>
</dbReference>
<dbReference type="PROSITE" id="PS50064">
    <property type="entry name" value="ZF_PARP_2"/>
    <property type="match status" value="1"/>
</dbReference>
<evidence type="ECO:0000259" key="9">
    <source>
        <dbReference type="PROSITE" id="PS50076"/>
    </source>
</evidence>
<feature type="chain" id="PRO_5012372681" description="BRCT domain-containing protein" evidence="7">
    <location>
        <begin position="27"/>
        <end position="491"/>
    </location>
</feature>
<keyword evidence="7" id="KW-0732">Signal</keyword>
<dbReference type="InterPro" id="IPR036869">
    <property type="entry name" value="J_dom_sf"/>
</dbReference>
<feature type="signal peptide" evidence="7">
    <location>
        <begin position="1"/>
        <end position="26"/>
    </location>
</feature>
<feature type="region of interest" description="Disordered" evidence="6">
    <location>
        <begin position="84"/>
        <end position="108"/>
    </location>
</feature>
<evidence type="ECO:0000256" key="6">
    <source>
        <dbReference type="SAM" id="MobiDB-lite"/>
    </source>
</evidence>
<reference evidence="11 12" key="1">
    <citation type="submission" date="2016-07" db="EMBL/GenBank/DDBJ databases">
        <title>Pervasive Adenine N6-methylation of Active Genes in Fungi.</title>
        <authorList>
            <consortium name="DOE Joint Genome Institute"/>
            <person name="Mondo S.J."/>
            <person name="Dannebaum R.O."/>
            <person name="Kuo R.C."/>
            <person name="Labutti K."/>
            <person name="Haridas S."/>
            <person name="Kuo A."/>
            <person name="Salamov A."/>
            <person name="Ahrendt S.R."/>
            <person name="Lipzen A."/>
            <person name="Sullivan W."/>
            <person name="Andreopoulos W.B."/>
            <person name="Clum A."/>
            <person name="Lindquist E."/>
            <person name="Daum C."/>
            <person name="Ramamoorthy G.K."/>
            <person name="Gryganskyi A."/>
            <person name="Culley D."/>
            <person name="Magnuson J.K."/>
            <person name="James T.Y."/>
            <person name="O'Malley M.A."/>
            <person name="Stajich J.E."/>
            <person name="Spatafora J.W."/>
            <person name="Visel A."/>
            <person name="Grigoriev I.V."/>
        </authorList>
    </citation>
    <scope>NUCLEOTIDE SEQUENCE [LARGE SCALE GENOMIC DNA]</scope>
    <source>
        <strain evidence="11 12">JEL800</strain>
    </source>
</reference>
<feature type="region of interest" description="Disordered" evidence="6">
    <location>
        <begin position="467"/>
        <end position="491"/>
    </location>
</feature>
<dbReference type="Gene3D" id="1.10.287.110">
    <property type="entry name" value="DnaJ domain"/>
    <property type="match status" value="1"/>
</dbReference>
<keyword evidence="12" id="KW-1185">Reference proteome</keyword>
<dbReference type="STRING" id="329046.A0A1Y2C5I7"/>
<comment type="caution">
    <text evidence="11">The sequence shown here is derived from an EMBL/GenBank/DDBJ whole genome shotgun (WGS) entry which is preliminary data.</text>
</comment>
<organism evidence="11 12">
    <name type="scientific">Rhizoclosmatium globosum</name>
    <dbReference type="NCBI Taxonomy" id="329046"/>
    <lineage>
        <taxon>Eukaryota</taxon>
        <taxon>Fungi</taxon>
        <taxon>Fungi incertae sedis</taxon>
        <taxon>Chytridiomycota</taxon>
        <taxon>Chytridiomycota incertae sedis</taxon>
        <taxon>Chytridiomycetes</taxon>
        <taxon>Chytridiales</taxon>
        <taxon>Chytriomycetaceae</taxon>
        <taxon>Rhizoclosmatium</taxon>
    </lineage>
</organism>
<evidence type="ECO:0000256" key="1">
    <source>
        <dbReference type="ARBA" id="ARBA00004123"/>
    </source>
</evidence>
<evidence type="ECO:0000256" key="7">
    <source>
        <dbReference type="SAM" id="SignalP"/>
    </source>
</evidence>
<dbReference type="SUPFAM" id="SSF57716">
    <property type="entry name" value="Glucocorticoid receptor-like (DNA-binding domain)"/>
    <property type="match status" value="1"/>
</dbReference>
<dbReference type="OrthoDB" id="446168at2759"/>
<feature type="domain" description="J" evidence="9">
    <location>
        <begin position="14"/>
        <end position="68"/>
    </location>
</feature>
<evidence type="ECO:0000256" key="4">
    <source>
        <dbReference type="ARBA" id="ARBA00022833"/>
    </source>
</evidence>
<feature type="domain" description="PARP-type" evidence="8">
    <location>
        <begin position="124"/>
        <end position="225"/>
    </location>
</feature>
<proteinExistence type="predicted"/>
<evidence type="ECO:0008006" key="13">
    <source>
        <dbReference type="Google" id="ProtNLM"/>
    </source>
</evidence>
<dbReference type="Gene3D" id="3.30.1740.10">
    <property type="entry name" value="Zinc finger, PARP-type"/>
    <property type="match status" value="1"/>
</dbReference>
<sequence length="491" mass="54076">MTNVTACLSTLGLTAASLAGIPTIEAEFFAIRKAYFKLVLIHHPDKGGNADVFRAVNEAFEALRHMFAEKLCASFFSAATAEAAAPPRQSSRPSQRPRAAPTSRAPPKPFEFYRAAAEELVPQYKVELAKSGRSQCQTTISARPCSANPFIAKDSIRVGSLDYESGTYSRWIHLDCWRVPQKIWQGVPDPDTGKDPSSFVEAISSMNEVLFCGFNRLSHVDQAKIVVHIMDKRHWANYRYKASLGESNDVPLNRADSGFDGSFDVKQESGYNGKSSGSNFDRNTFRPHQIEPPSYIKQEHPIIQQQLVHRPPPPPSTSLARFNPSNQFIIPRPGINGADPNALHGHTIVLTGLFPEIGGGTGLNLGKDRLRDICESFGAKVRAAVSGKTTLLIVGKEPGMSKVSKARETGCRLISVKDLVAGIEGRKPLEIGAGDSDDEPQIERFSVGYNGNGRAMLCSREEYEAAMGRDRERQRQQQAKRSAGRYLPYHY</sequence>
<dbReference type="InterPro" id="IPR036420">
    <property type="entry name" value="BRCT_dom_sf"/>
</dbReference>
<dbReference type="EMBL" id="MCGO01000029">
    <property type="protein sequence ID" value="ORY42291.1"/>
    <property type="molecule type" value="Genomic_DNA"/>
</dbReference>
<keyword evidence="3" id="KW-0863">Zinc-finger</keyword>
<dbReference type="Gene3D" id="3.40.50.10190">
    <property type="entry name" value="BRCT domain"/>
    <property type="match status" value="1"/>
</dbReference>
<keyword evidence="5" id="KW-0539">Nucleus</keyword>
<evidence type="ECO:0000256" key="5">
    <source>
        <dbReference type="ARBA" id="ARBA00023242"/>
    </source>
</evidence>
<evidence type="ECO:0000259" key="8">
    <source>
        <dbReference type="PROSITE" id="PS50064"/>
    </source>
</evidence>
<dbReference type="PROSITE" id="PS50172">
    <property type="entry name" value="BRCT"/>
    <property type="match status" value="1"/>
</dbReference>
<protein>
    <recommendedName>
        <fullName evidence="13">BRCT domain-containing protein</fullName>
    </recommendedName>
</protein>
<accession>A0A1Y2C5I7</accession>
<dbReference type="InterPro" id="IPR036957">
    <property type="entry name" value="Znf_PARP_sf"/>
</dbReference>
<dbReference type="InterPro" id="IPR001510">
    <property type="entry name" value="Znf_PARP"/>
</dbReference>
<keyword evidence="4" id="KW-0862">Zinc</keyword>
<dbReference type="SMART" id="SM01336">
    <property type="entry name" value="zf-PARP"/>
    <property type="match status" value="1"/>
</dbReference>
<dbReference type="PROSITE" id="PS50076">
    <property type="entry name" value="DNAJ_2"/>
    <property type="match status" value="1"/>
</dbReference>
<dbReference type="Pfam" id="PF00533">
    <property type="entry name" value="BRCT"/>
    <property type="match status" value="1"/>
</dbReference>
<dbReference type="GO" id="GO:0003677">
    <property type="term" value="F:DNA binding"/>
    <property type="evidence" value="ECO:0007669"/>
    <property type="project" value="InterPro"/>
</dbReference>
<feature type="non-terminal residue" evidence="11">
    <location>
        <position position="1"/>
    </location>
</feature>
<dbReference type="InterPro" id="IPR001357">
    <property type="entry name" value="BRCT_dom"/>
</dbReference>
<evidence type="ECO:0000259" key="10">
    <source>
        <dbReference type="PROSITE" id="PS50172"/>
    </source>
</evidence>
<evidence type="ECO:0000313" key="12">
    <source>
        <dbReference type="Proteomes" id="UP000193642"/>
    </source>
</evidence>